<dbReference type="KEGG" id="lxl:KDY119_00977"/>
<feature type="domain" description="Cellulase Ig-like" evidence="7">
    <location>
        <begin position="63"/>
        <end position="143"/>
    </location>
</feature>
<comment type="similarity">
    <text evidence="1">Belongs to the glycosyl hydrolase 9 (cellulase E) family.</text>
</comment>
<evidence type="ECO:0000313" key="8">
    <source>
        <dbReference type="EMBL" id="QFU97479.1"/>
    </source>
</evidence>
<dbReference type="GO" id="GO:0000272">
    <property type="term" value="P:polysaccharide catabolic process"/>
    <property type="evidence" value="ECO:0007669"/>
    <property type="project" value="UniProtKB-KW"/>
</dbReference>
<dbReference type="Pfam" id="PF00759">
    <property type="entry name" value="Glyco_hydro_9"/>
    <property type="match status" value="1"/>
</dbReference>
<dbReference type="Pfam" id="PF02927">
    <property type="entry name" value="CelD_N"/>
    <property type="match status" value="1"/>
</dbReference>
<dbReference type="SUPFAM" id="SSF48208">
    <property type="entry name" value="Six-hairpin glycosidases"/>
    <property type="match status" value="1"/>
</dbReference>
<reference evidence="8 9" key="1">
    <citation type="submission" date="2019-10" db="EMBL/GenBank/DDBJ databases">
        <title>Genome sequence of Luteimicrobium xylanilyticum HY-24.</title>
        <authorList>
            <person name="Kim D.Y."/>
            <person name="Park H.-Y."/>
        </authorList>
    </citation>
    <scope>NUCLEOTIDE SEQUENCE [LARGE SCALE GENOMIC DNA]</scope>
    <source>
        <strain evidence="8 9">HY-24</strain>
    </source>
</reference>
<feature type="domain" description="Glycoside hydrolase family 9" evidence="6">
    <location>
        <begin position="159"/>
        <end position="651"/>
    </location>
</feature>
<dbReference type="PANTHER" id="PTHR22298">
    <property type="entry name" value="ENDO-1,4-BETA-GLUCANASE"/>
    <property type="match status" value="1"/>
</dbReference>
<evidence type="ECO:0000259" key="7">
    <source>
        <dbReference type="Pfam" id="PF02927"/>
    </source>
</evidence>
<name>A0A5P9Q7X0_9MICO</name>
<proteinExistence type="inferred from homology"/>
<keyword evidence="5" id="KW-0624">Polysaccharide degradation</keyword>
<dbReference type="InterPro" id="IPR013783">
    <property type="entry name" value="Ig-like_fold"/>
</dbReference>
<evidence type="ECO:0000259" key="6">
    <source>
        <dbReference type="Pfam" id="PF00759"/>
    </source>
</evidence>
<evidence type="ECO:0000256" key="5">
    <source>
        <dbReference type="ARBA" id="ARBA00023326"/>
    </source>
</evidence>
<keyword evidence="3" id="KW-0119">Carbohydrate metabolism</keyword>
<dbReference type="GO" id="GO:0008810">
    <property type="term" value="F:cellulase activity"/>
    <property type="evidence" value="ECO:0007669"/>
    <property type="project" value="UniProtKB-EC"/>
</dbReference>
<gene>
    <name evidence="8" type="ORF">KDY119_00977</name>
</gene>
<accession>A0A5P9Q7X0</accession>
<keyword evidence="2 8" id="KW-0378">Hydrolase</keyword>
<dbReference type="Proteomes" id="UP000326702">
    <property type="component" value="Chromosome"/>
</dbReference>
<keyword evidence="4 8" id="KW-0326">Glycosidase</keyword>
<dbReference type="EC" id="3.2.1.4" evidence="8"/>
<dbReference type="SUPFAM" id="SSF81296">
    <property type="entry name" value="E set domains"/>
    <property type="match status" value="1"/>
</dbReference>
<dbReference type="InterPro" id="IPR008928">
    <property type="entry name" value="6-hairpin_glycosidase_sf"/>
</dbReference>
<organism evidence="8 9">
    <name type="scientific">Luteimicrobium xylanilyticum</name>
    <dbReference type="NCBI Taxonomy" id="1133546"/>
    <lineage>
        <taxon>Bacteria</taxon>
        <taxon>Bacillati</taxon>
        <taxon>Actinomycetota</taxon>
        <taxon>Actinomycetes</taxon>
        <taxon>Micrococcales</taxon>
        <taxon>Luteimicrobium</taxon>
    </lineage>
</organism>
<sequence length="681" mass="72647">MVTRRRVSTRGAERDGSVVATPTARRRAVRRLTGAVLACGLGVGLTPAVAGASASASAAVDGVVRVNQQGYLAGERKTATLMSSHALSGQGFVVEDRSGRVRLRGTVPASDGAWNSRYRAVQRLDLTALRSPGTYRVVVRGAGVTSGWFPVTRSDDVFRELVTKGVAFDRLQRDGDDLARTVLPRSASHLTDRSAQVYAWPDMEEDSDVITDHDLTPSGGTVDVEGGWFDAGDYLKFTHSAAYADVVLYTSSELLGSAAPAALRQEARYGLGWLSKMWDDRHGVLYLQVGIGSGNEDGTFYGDHDLFRLPQADDTDTSPLDRYVSHRPVFAANRAGQKISPNLVGRVGAAFALAAQADARTDRPRALRELKKAQDLYALAAVDDPPTPLVTALPNAFYPEDTWRDDMQLGAAQIAVAAQRLGKPGGAYVADAARFAKERIAAPGDDTLNLYDVGALADVALADALRTVPGRTVAVDRADLTADLRRQLRLGVRASHEDLFGAPVDIDQFDANSHAFGFITTAALYQRLTGDTRYAGFASDVRTWLMGGDPWGVTAMVGVGTRFPQCIQHQVANLAGSLTGGRDVAVGAVVNGPNGADNFDGGLGGFQDGMRRCTSASDHLDRFDGKGSRFVDDVRSWQTDEPALDMTGAAILAGASSLAAAPRTVPWWVRPWFRPGAALGS</sequence>
<dbReference type="CDD" id="cd02850">
    <property type="entry name" value="E_set_Cellulase_N"/>
    <property type="match status" value="1"/>
</dbReference>
<protein>
    <submittedName>
        <fullName evidence="8">Cellulase</fullName>
        <ecNumber evidence="8">3.2.1.4</ecNumber>
    </submittedName>
</protein>
<dbReference type="Gene3D" id="1.50.10.10">
    <property type="match status" value="1"/>
</dbReference>
<dbReference type="InterPro" id="IPR012341">
    <property type="entry name" value="6hp_glycosidase-like_sf"/>
</dbReference>
<dbReference type="AlphaFoldDB" id="A0A5P9Q7X0"/>
<dbReference type="InterPro" id="IPR004197">
    <property type="entry name" value="Cellulase_Ig-like"/>
</dbReference>
<dbReference type="Gene3D" id="2.60.40.10">
    <property type="entry name" value="Immunoglobulins"/>
    <property type="match status" value="1"/>
</dbReference>
<dbReference type="OrthoDB" id="9758662at2"/>
<dbReference type="InterPro" id="IPR014756">
    <property type="entry name" value="Ig_E-set"/>
</dbReference>
<evidence type="ECO:0000313" key="9">
    <source>
        <dbReference type="Proteomes" id="UP000326702"/>
    </source>
</evidence>
<evidence type="ECO:0000256" key="1">
    <source>
        <dbReference type="ARBA" id="ARBA00007072"/>
    </source>
</evidence>
<keyword evidence="9" id="KW-1185">Reference proteome</keyword>
<dbReference type="InterPro" id="IPR001701">
    <property type="entry name" value="Glyco_hydro_9"/>
</dbReference>
<evidence type="ECO:0000256" key="2">
    <source>
        <dbReference type="ARBA" id="ARBA00022801"/>
    </source>
</evidence>
<dbReference type="EMBL" id="CP045529">
    <property type="protein sequence ID" value="QFU97479.1"/>
    <property type="molecule type" value="Genomic_DNA"/>
</dbReference>
<evidence type="ECO:0000256" key="4">
    <source>
        <dbReference type="ARBA" id="ARBA00023295"/>
    </source>
</evidence>
<evidence type="ECO:0000256" key="3">
    <source>
        <dbReference type="ARBA" id="ARBA00023277"/>
    </source>
</evidence>